<dbReference type="NCBIfam" id="TIGR01505">
    <property type="entry name" value="tartro_sem_red"/>
    <property type="match status" value="1"/>
</dbReference>
<evidence type="ECO:0000313" key="8">
    <source>
        <dbReference type="EMBL" id="HAT3896541.1"/>
    </source>
</evidence>
<feature type="domain" description="6-phosphogluconate dehydrogenase NADP-binding" evidence="5">
    <location>
        <begin position="2"/>
        <end position="160"/>
    </location>
</feature>
<evidence type="ECO:0000256" key="4">
    <source>
        <dbReference type="PIRSR" id="PIRSR000103-1"/>
    </source>
</evidence>
<dbReference type="InterPro" id="IPR013328">
    <property type="entry name" value="6PGD_dom2"/>
</dbReference>
<protein>
    <submittedName>
        <fullName evidence="8">2-hydroxy-3-oxopropionate reductase</fullName>
        <ecNumber evidence="8">1.1.1.60</ecNumber>
    </submittedName>
</protein>
<dbReference type="Proteomes" id="UP000855471">
    <property type="component" value="Unassembled WGS sequence"/>
</dbReference>
<dbReference type="EC" id="1.1.1.60" evidence="8"/>
<dbReference type="PIRSF" id="PIRSF000103">
    <property type="entry name" value="HIBADH"/>
    <property type="match status" value="1"/>
</dbReference>
<dbReference type="Proteomes" id="UP001169574">
    <property type="component" value="Unassembled WGS sequence"/>
</dbReference>
<dbReference type="GO" id="GO:0050661">
    <property type="term" value="F:NADP binding"/>
    <property type="evidence" value="ECO:0007669"/>
    <property type="project" value="InterPro"/>
</dbReference>
<dbReference type="EMBL" id="JAWPBU010000004">
    <property type="protein sequence ID" value="MDW2757999.1"/>
    <property type="molecule type" value="Genomic_DNA"/>
</dbReference>
<dbReference type="EMBL" id="ABLGCN030000002">
    <property type="protein sequence ID" value="EMM7456609.1"/>
    <property type="molecule type" value="Genomic_DNA"/>
</dbReference>
<evidence type="ECO:0000313" key="9">
    <source>
        <dbReference type="EMBL" id="MDW2757999.1"/>
    </source>
</evidence>
<dbReference type="FunFam" id="1.10.1040.10:FF:000021">
    <property type="entry name" value="2-hydroxy-3-oxopropionate reductase"/>
    <property type="match status" value="1"/>
</dbReference>
<dbReference type="GO" id="GO:0051287">
    <property type="term" value="F:NAD binding"/>
    <property type="evidence" value="ECO:0007669"/>
    <property type="project" value="InterPro"/>
</dbReference>
<keyword evidence="2 8" id="KW-0560">Oxidoreductase</keyword>
<dbReference type="Pfam" id="PF14833">
    <property type="entry name" value="NAD_binding_11"/>
    <property type="match status" value="1"/>
</dbReference>
<evidence type="ECO:0000256" key="1">
    <source>
        <dbReference type="ARBA" id="ARBA00009080"/>
    </source>
</evidence>
<dbReference type="InterPro" id="IPR036291">
    <property type="entry name" value="NAD(P)-bd_dom_sf"/>
</dbReference>
<dbReference type="Pfam" id="PF03446">
    <property type="entry name" value="NAD_binding_2"/>
    <property type="match status" value="1"/>
</dbReference>
<feature type="domain" description="3-hydroxyisobutyrate dehydrogenase-like NAD-binding" evidence="6">
    <location>
        <begin position="163"/>
        <end position="283"/>
    </location>
</feature>
<dbReference type="AlphaFoldDB" id="A0A0D7M3L7"/>
<name>A0A0D7M3L7_CITFR</name>
<dbReference type="Proteomes" id="UP001278087">
    <property type="component" value="Unassembled WGS sequence"/>
</dbReference>
<reference evidence="9" key="3">
    <citation type="submission" date="2023-10" db="EMBL/GenBank/DDBJ databases">
        <title>Fecal carriage and genetic characteristics of carbapenem-resistant Enterobacterales among healthy adults from four provinces of China.</title>
        <authorList>
            <person name="Li Y."/>
            <person name="Zhang R."/>
        </authorList>
    </citation>
    <scope>NUCLEOTIDE SEQUENCE</scope>
    <source>
        <strain evidence="9">HN-136</strain>
    </source>
</reference>
<dbReference type="PROSITE" id="PS00895">
    <property type="entry name" value="3_HYDROXYISOBUT_DH"/>
    <property type="match status" value="1"/>
</dbReference>
<gene>
    <name evidence="8" type="primary">glxR</name>
    <name evidence="8" type="ORF">I9Y29_000947</name>
    <name evidence="7" type="ORF">P7U51_001071</name>
    <name evidence="9" type="ORF">RYZ67_05825</name>
</gene>
<evidence type="ECO:0000259" key="6">
    <source>
        <dbReference type="Pfam" id="PF14833"/>
    </source>
</evidence>
<dbReference type="InterPro" id="IPR002204">
    <property type="entry name" value="3-OH-isobutyrate_DH-rel_CS"/>
</dbReference>
<sequence>MKLGFIGLGIMGSPMAVNLARAGHQLHVTTIGPVADELLSLGAVNVETARQVTDFADIIFIMVPDTPQVEEVLFGEQGCAKTVLQGKTIVDMSSISPIETKRFAKQVNELGGDYLDAPVSGGEIGAREGTLSIMVGGEPDVFARVKPLFDILGKNITLVGGNGDGQTCKVANQIIVALNIEAVSEALVFASKAGADPVRVRQALMGGFASSRILEVHGERMIKRTFEPGFKIALHQKDLNLALQSAKALSLNLPNTATCQELFNTCAANGGSQLDHSAMVQALELMANHKLS</sequence>
<evidence type="ECO:0000256" key="2">
    <source>
        <dbReference type="ARBA" id="ARBA00023002"/>
    </source>
</evidence>
<feature type="active site" evidence="4">
    <location>
        <position position="169"/>
    </location>
</feature>
<dbReference type="EMBL" id="DACSXJ010000004">
    <property type="protein sequence ID" value="HAT3896541.1"/>
    <property type="molecule type" value="Genomic_DNA"/>
</dbReference>
<dbReference type="Gene3D" id="1.10.1040.10">
    <property type="entry name" value="N-(1-d-carboxylethyl)-l-norvaline Dehydrogenase, domain 2"/>
    <property type="match status" value="1"/>
</dbReference>
<reference evidence="7" key="4">
    <citation type="submission" date="2024-02" db="EMBL/GenBank/DDBJ databases">
        <authorList>
            <consortium name="Clinical and Environmental Microbiology Branch: Whole genome sequencing antimicrobial resistance pathogens in the healthcare setting"/>
        </authorList>
    </citation>
    <scope>NUCLEOTIDE SEQUENCE</scope>
    <source>
        <strain evidence="7">Whole organism</strain>
    </source>
</reference>
<dbReference type="NCBIfam" id="NF011633">
    <property type="entry name" value="PRK15059.1"/>
    <property type="match status" value="1"/>
</dbReference>
<dbReference type="Gene3D" id="3.40.50.720">
    <property type="entry name" value="NAD(P)-binding Rossmann-like Domain"/>
    <property type="match status" value="1"/>
</dbReference>
<evidence type="ECO:0000259" key="5">
    <source>
        <dbReference type="Pfam" id="PF03446"/>
    </source>
</evidence>
<dbReference type="RefSeq" id="WP_003835774.1">
    <property type="nucleotide sequence ID" value="NZ_BGLH01000001.1"/>
</dbReference>
<dbReference type="InterPro" id="IPR029154">
    <property type="entry name" value="HIBADH-like_NADP-bd"/>
</dbReference>
<dbReference type="InterPro" id="IPR015815">
    <property type="entry name" value="HIBADH-related"/>
</dbReference>
<dbReference type="GO" id="GO:0046487">
    <property type="term" value="P:glyoxylate metabolic process"/>
    <property type="evidence" value="ECO:0007669"/>
    <property type="project" value="InterPro"/>
</dbReference>
<evidence type="ECO:0000313" key="7">
    <source>
        <dbReference type="EMBL" id="EMM7456609.1"/>
    </source>
</evidence>
<dbReference type="FunFam" id="3.40.50.720:FF:000218">
    <property type="entry name" value="2-hydroxy-3-oxopropionate reductase"/>
    <property type="match status" value="1"/>
</dbReference>
<dbReference type="PANTHER" id="PTHR43060:SF15">
    <property type="entry name" value="3-HYDROXYISOBUTYRATE DEHYDROGENASE-LIKE 1, MITOCHONDRIAL-RELATED"/>
    <property type="match status" value="1"/>
</dbReference>
<dbReference type="GO" id="GO:0008679">
    <property type="term" value="F:2-hydroxy-3-oxopropionate reductase activity"/>
    <property type="evidence" value="ECO:0007669"/>
    <property type="project" value="UniProtKB-EC"/>
</dbReference>
<dbReference type="GO" id="GO:0016054">
    <property type="term" value="P:organic acid catabolic process"/>
    <property type="evidence" value="ECO:0007669"/>
    <property type="project" value="UniProtKB-ARBA"/>
</dbReference>
<reference evidence="8" key="1">
    <citation type="journal article" date="2018" name="Genome Biol.">
        <title>SKESA: strategic k-mer extension for scrupulous assemblies.</title>
        <authorList>
            <person name="Souvorov A."/>
            <person name="Agarwala R."/>
            <person name="Lipman D.J."/>
        </authorList>
    </citation>
    <scope>NUCLEOTIDE SEQUENCE</scope>
    <source>
        <strain evidence="8">O50</strain>
    </source>
</reference>
<evidence type="ECO:0000256" key="3">
    <source>
        <dbReference type="ARBA" id="ARBA00023027"/>
    </source>
</evidence>
<reference evidence="8" key="2">
    <citation type="submission" date="2020-09" db="EMBL/GenBank/DDBJ databases">
        <authorList>
            <consortium name="NCBI Pathogen Detection Project"/>
        </authorList>
    </citation>
    <scope>NUCLEOTIDE SEQUENCE</scope>
    <source>
        <strain evidence="8">O50</strain>
    </source>
</reference>
<accession>A0A0D7M3L7</accession>
<comment type="caution">
    <text evidence="8">The sequence shown here is derived from an EMBL/GenBank/DDBJ whole genome shotgun (WGS) entry which is preliminary data.</text>
</comment>
<proteinExistence type="inferred from homology"/>
<dbReference type="SUPFAM" id="SSF48179">
    <property type="entry name" value="6-phosphogluconate dehydrogenase C-terminal domain-like"/>
    <property type="match status" value="1"/>
</dbReference>
<dbReference type="PANTHER" id="PTHR43060">
    <property type="entry name" value="3-HYDROXYISOBUTYRATE DEHYDROGENASE-LIKE 1, MITOCHONDRIAL-RELATED"/>
    <property type="match status" value="1"/>
</dbReference>
<dbReference type="InterPro" id="IPR008927">
    <property type="entry name" value="6-PGluconate_DH-like_C_sf"/>
</dbReference>
<keyword evidence="3" id="KW-0520">NAD</keyword>
<comment type="similarity">
    <text evidence="1">Belongs to the HIBADH-related family.</text>
</comment>
<dbReference type="InterPro" id="IPR006398">
    <property type="entry name" value="Tartro_sem_red"/>
</dbReference>
<dbReference type="SUPFAM" id="SSF51735">
    <property type="entry name" value="NAD(P)-binding Rossmann-fold domains"/>
    <property type="match status" value="1"/>
</dbReference>
<dbReference type="InterPro" id="IPR006115">
    <property type="entry name" value="6PGDH_NADP-bd"/>
</dbReference>
<organism evidence="8">
    <name type="scientific">Citrobacter freundii</name>
    <dbReference type="NCBI Taxonomy" id="546"/>
    <lineage>
        <taxon>Bacteria</taxon>
        <taxon>Pseudomonadati</taxon>
        <taxon>Pseudomonadota</taxon>
        <taxon>Gammaproteobacteria</taxon>
        <taxon>Enterobacterales</taxon>
        <taxon>Enterobacteriaceae</taxon>
        <taxon>Citrobacter</taxon>
        <taxon>Citrobacter freundii complex</taxon>
    </lineage>
</organism>